<name>A0A133UTA8_9EURY</name>
<comment type="caution">
    <text evidence="1">The sequence shown here is derived from an EMBL/GenBank/DDBJ whole genome shotgun (WGS) entry which is preliminary data.</text>
</comment>
<gene>
    <name evidence="1" type="ORF">AKJ37_02955</name>
</gene>
<accession>A0A133UTA8</accession>
<evidence type="ECO:0000313" key="1">
    <source>
        <dbReference type="EMBL" id="KXA97438.1"/>
    </source>
</evidence>
<protein>
    <submittedName>
        <fullName evidence="1">Uncharacterized protein</fullName>
    </submittedName>
</protein>
<dbReference type="AlphaFoldDB" id="A0A133UTA8"/>
<dbReference type="Proteomes" id="UP000070463">
    <property type="component" value="Unassembled WGS sequence"/>
</dbReference>
<keyword evidence="2" id="KW-1185">Reference proteome</keyword>
<sequence>MVKKHTFSASSLRELEEIMGSVKERLDGIDDYDEELKKLANPKYLSEEEYFTGMMLALIKTFSEQERGEAQSMFA</sequence>
<dbReference type="EMBL" id="LHXR01000030">
    <property type="protein sequence ID" value="KXA97438.1"/>
    <property type="molecule type" value="Genomic_DNA"/>
</dbReference>
<organism evidence="1 2">
    <name type="scientific">candidate division MSBL1 archaeon SCGC-AAA259I09</name>
    <dbReference type="NCBI Taxonomy" id="1698267"/>
    <lineage>
        <taxon>Archaea</taxon>
        <taxon>Methanobacteriati</taxon>
        <taxon>Methanobacteriota</taxon>
        <taxon>candidate division MSBL1</taxon>
    </lineage>
</organism>
<proteinExistence type="predicted"/>
<reference evidence="1 2" key="1">
    <citation type="journal article" date="2016" name="Sci. Rep.">
        <title>Metabolic traits of an uncultured archaeal lineage -MSBL1- from brine pools of the Red Sea.</title>
        <authorList>
            <person name="Mwirichia R."/>
            <person name="Alam I."/>
            <person name="Rashid M."/>
            <person name="Vinu M."/>
            <person name="Ba-Alawi W."/>
            <person name="Anthony Kamau A."/>
            <person name="Kamanda Ngugi D."/>
            <person name="Goker M."/>
            <person name="Klenk H.P."/>
            <person name="Bajic V."/>
            <person name="Stingl U."/>
        </authorList>
    </citation>
    <scope>NUCLEOTIDE SEQUENCE [LARGE SCALE GENOMIC DNA]</scope>
    <source>
        <strain evidence="1">SCGC-AAA259I09</strain>
    </source>
</reference>
<evidence type="ECO:0000313" key="2">
    <source>
        <dbReference type="Proteomes" id="UP000070463"/>
    </source>
</evidence>